<dbReference type="Proteomes" id="UP000009102">
    <property type="component" value="Chromosome"/>
</dbReference>
<dbReference type="PANTHER" id="PTHR32438">
    <property type="entry name" value="4-ALPHA-GLUCANOTRANSFERASE DPE1, CHLOROPLASTIC/AMYLOPLASTIC"/>
    <property type="match status" value="1"/>
</dbReference>
<evidence type="ECO:0000256" key="6">
    <source>
        <dbReference type="ARBA" id="ARBA00022679"/>
    </source>
</evidence>
<comment type="similarity">
    <text evidence="2 10">Belongs to the disproportionating enzyme family.</text>
</comment>
<dbReference type="NCBIfam" id="TIGR00217">
    <property type="entry name" value="malQ"/>
    <property type="match status" value="1"/>
</dbReference>
<evidence type="ECO:0000256" key="7">
    <source>
        <dbReference type="ARBA" id="ARBA00023277"/>
    </source>
</evidence>
<dbReference type="GO" id="GO:0005975">
    <property type="term" value="P:carbohydrate metabolic process"/>
    <property type="evidence" value="ECO:0007669"/>
    <property type="project" value="InterPro"/>
</dbReference>
<protein>
    <recommendedName>
        <fullName evidence="4 10">4-alpha-glucanotransferase</fullName>
        <ecNumber evidence="3 10">2.4.1.25</ecNumber>
    </recommendedName>
    <alternativeName>
        <fullName evidence="8 10">Amylomaltase</fullName>
    </alternativeName>
    <alternativeName>
        <fullName evidence="9 10">Disproportionating enzyme</fullName>
    </alternativeName>
</protein>
<evidence type="ECO:0000256" key="2">
    <source>
        <dbReference type="ARBA" id="ARBA00005684"/>
    </source>
</evidence>
<evidence type="ECO:0000256" key="10">
    <source>
        <dbReference type="RuleBase" id="RU361207"/>
    </source>
</evidence>
<dbReference type="CAZy" id="GH77">
    <property type="family name" value="Glycoside Hydrolase Family 77"/>
</dbReference>
<dbReference type="PANTHER" id="PTHR32438:SF5">
    <property type="entry name" value="4-ALPHA-GLUCANOTRANSFERASE DPE1, CHLOROPLASTIC_AMYLOPLASTIC"/>
    <property type="match status" value="1"/>
</dbReference>
<dbReference type="STRING" id="555778.Hneap_0778"/>
<evidence type="ECO:0000313" key="11">
    <source>
        <dbReference type="EMBL" id="ACX95627.1"/>
    </source>
</evidence>
<dbReference type="InterPro" id="IPR003385">
    <property type="entry name" value="Glyco_hydro_77"/>
</dbReference>
<evidence type="ECO:0000256" key="4">
    <source>
        <dbReference type="ARBA" id="ARBA00020295"/>
    </source>
</evidence>
<evidence type="ECO:0000256" key="5">
    <source>
        <dbReference type="ARBA" id="ARBA00022676"/>
    </source>
</evidence>
<organism evidence="11 12">
    <name type="scientific">Halothiobacillus neapolitanus (strain ATCC 23641 / DSM 15147 / CIP 104769 / NCIMB 8539 / c2)</name>
    <name type="common">Thiobacillus neapolitanus</name>
    <dbReference type="NCBI Taxonomy" id="555778"/>
    <lineage>
        <taxon>Bacteria</taxon>
        <taxon>Pseudomonadati</taxon>
        <taxon>Pseudomonadota</taxon>
        <taxon>Gammaproteobacteria</taxon>
        <taxon>Chromatiales</taxon>
        <taxon>Halothiobacillaceae</taxon>
        <taxon>Halothiobacillus</taxon>
    </lineage>
</organism>
<dbReference type="AlphaFoldDB" id="D0KYV4"/>
<dbReference type="InterPro" id="IPR017853">
    <property type="entry name" value="GH"/>
</dbReference>
<gene>
    <name evidence="11" type="ordered locus">Hneap_0778</name>
</gene>
<comment type="catalytic activity">
    <reaction evidence="1 10">
        <text>Transfers a segment of a (1-&gt;4)-alpha-D-glucan to a new position in an acceptor, which may be glucose or a (1-&gt;4)-alpha-D-glucan.</text>
        <dbReference type="EC" id="2.4.1.25"/>
    </reaction>
</comment>
<reference evidence="11 12" key="1">
    <citation type="submission" date="2009-10" db="EMBL/GenBank/DDBJ databases">
        <title>Complete sequence of Halothiobacillus neapolitanus c2.</title>
        <authorList>
            <consortium name="US DOE Joint Genome Institute"/>
            <person name="Lucas S."/>
            <person name="Copeland A."/>
            <person name="Lapidus A."/>
            <person name="Glavina del Rio T."/>
            <person name="Tice H."/>
            <person name="Bruce D."/>
            <person name="Goodwin L."/>
            <person name="Pitluck S."/>
            <person name="Davenport K."/>
            <person name="Brettin T."/>
            <person name="Detter J.C."/>
            <person name="Han C."/>
            <person name="Tapia R."/>
            <person name="Larimer F."/>
            <person name="Land M."/>
            <person name="Hauser L."/>
            <person name="Kyrpides N."/>
            <person name="Mikhailova N."/>
            <person name="Kerfeld C."/>
            <person name="Cannon G."/>
            <person name="Heinhort S."/>
        </authorList>
    </citation>
    <scope>NUCLEOTIDE SEQUENCE [LARGE SCALE GENOMIC DNA]</scope>
    <source>
        <strain evidence="12">ATCC 23641 / c2</strain>
    </source>
</reference>
<dbReference type="GO" id="GO:0004134">
    <property type="term" value="F:4-alpha-glucanotransferase activity"/>
    <property type="evidence" value="ECO:0007669"/>
    <property type="project" value="UniProtKB-EC"/>
</dbReference>
<sequence length="490" mass="54793">MGKESTKEKKILPEMPCALRRAGVLAPVFSLPSGDFGPSVDQFLTFMNQSRLTVWQVLPLGPPLMDGSPYQCASSFAINPAFLSDALLLNPDDFDPIAPIRERRAGQGALPSLLAEFDEFCRASSNWLDDYALFIVIKSHEQGRSWLEWRPVWRDRDPASLEAFAQDHAKAVHAVKFEQFLLDRQWRRIVTRAHELGVLIYGDLPIFVAGDSADVWANRAFFQLDERGLPTEVAGVPPDYFSATGQRWGNPLFDWSRMAADGFSWWKQRMARHIDMFDWVRIDHFRGLAAYWSIPAQCDTAIDGRWVEAPGAALLTALSEAFGGDLPIIAEDLGVITEDVTALRKAFGMPGMLILQFAFDSDDDNPYLPANHHPDSVVYTGTHDNDTTLGWWQSLSPDAQAHMYDVLAQQLNLSSSEPMPMALLRAAMASVAQLAIIPMADWLGCDSSGRINTPGTPTGNWTWQFERADMSAELSKRIRALVTEYQRDPD</sequence>
<dbReference type="Gene3D" id="3.20.20.80">
    <property type="entry name" value="Glycosidases"/>
    <property type="match status" value="1"/>
</dbReference>
<keyword evidence="12" id="KW-1185">Reference proteome</keyword>
<keyword evidence="5 10" id="KW-0328">Glycosyltransferase</keyword>
<dbReference type="NCBIfam" id="NF011080">
    <property type="entry name" value="PRK14508.1-3"/>
    <property type="match status" value="1"/>
</dbReference>
<dbReference type="eggNOG" id="COG1640">
    <property type="taxonomic scope" value="Bacteria"/>
</dbReference>
<keyword evidence="7 10" id="KW-0119">Carbohydrate metabolism</keyword>
<proteinExistence type="inferred from homology"/>
<name>D0KYV4_HALNC</name>
<evidence type="ECO:0000256" key="8">
    <source>
        <dbReference type="ARBA" id="ARBA00031423"/>
    </source>
</evidence>
<evidence type="ECO:0000256" key="3">
    <source>
        <dbReference type="ARBA" id="ARBA00012560"/>
    </source>
</evidence>
<dbReference type="EC" id="2.4.1.25" evidence="3 10"/>
<evidence type="ECO:0000313" key="12">
    <source>
        <dbReference type="Proteomes" id="UP000009102"/>
    </source>
</evidence>
<dbReference type="Pfam" id="PF02446">
    <property type="entry name" value="Glyco_hydro_77"/>
    <property type="match status" value="1"/>
</dbReference>
<dbReference type="EMBL" id="CP001801">
    <property type="protein sequence ID" value="ACX95627.1"/>
    <property type="molecule type" value="Genomic_DNA"/>
</dbReference>
<keyword evidence="6 10" id="KW-0808">Transferase</keyword>
<dbReference type="KEGG" id="hna:Hneap_0778"/>
<dbReference type="HOGENOM" id="CLU_014132_1_0_6"/>
<evidence type="ECO:0000256" key="1">
    <source>
        <dbReference type="ARBA" id="ARBA00000439"/>
    </source>
</evidence>
<dbReference type="RefSeq" id="WP_012823663.1">
    <property type="nucleotide sequence ID" value="NC_013422.1"/>
</dbReference>
<accession>D0KYV4</accession>
<dbReference type="SUPFAM" id="SSF51445">
    <property type="entry name" value="(Trans)glycosidases"/>
    <property type="match status" value="1"/>
</dbReference>
<evidence type="ECO:0000256" key="9">
    <source>
        <dbReference type="ARBA" id="ARBA00031501"/>
    </source>
</evidence>